<dbReference type="EMBL" id="JAHQIW010000303">
    <property type="protein sequence ID" value="KAJ1347344.1"/>
    <property type="molecule type" value="Genomic_DNA"/>
</dbReference>
<dbReference type="InterPro" id="IPR007284">
    <property type="entry name" value="Ground-like_dom"/>
</dbReference>
<gene>
    <name evidence="3" type="ORF">KIN20_002380</name>
</gene>
<evidence type="ECO:0000259" key="2">
    <source>
        <dbReference type="Pfam" id="PF04155"/>
    </source>
</evidence>
<feature type="region of interest" description="Disordered" evidence="1">
    <location>
        <begin position="44"/>
        <end position="88"/>
    </location>
</feature>
<accession>A0AAD5MGI9</accession>
<dbReference type="AlphaFoldDB" id="A0AAD5MGI9"/>
<keyword evidence="4" id="KW-1185">Reference proteome</keyword>
<reference evidence="3" key="1">
    <citation type="submission" date="2021-06" db="EMBL/GenBank/DDBJ databases">
        <title>Parelaphostrongylus tenuis whole genome reference sequence.</title>
        <authorList>
            <person name="Garwood T.J."/>
            <person name="Larsen P.A."/>
            <person name="Fountain-Jones N.M."/>
            <person name="Garbe J.R."/>
            <person name="Macchietto M.G."/>
            <person name="Kania S.A."/>
            <person name="Gerhold R.W."/>
            <person name="Richards J.E."/>
            <person name="Wolf T.M."/>
        </authorList>
    </citation>
    <scope>NUCLEOTIDE SEQUENCE</scope>
    <source>
        <strain evidence="3">MNPRO001-30</strain>
        <tissue evidence="3">Meninges</tissue>
    </source>
</reference>
<protein>
    <recommendedName>
        <fullName evidence="2">Ground-like domain-containing protein</fullName>
    </recommendedName>
</protein>
<evidence type="ECO:0000313" key="4">
    <source>
        <dbReference type="Proteomes" id="UP001196413"/>
    </source>
</evidence>
<feature type="compositionally biased region" description="Polar residues" evidence="1">
    <location>
        <begin position="74"/>
        <end position="87"/>
    </location>
</feature>
<name>A0AAD5MGI9_PARTN</name>
<organism evidence="3 4">
    <name type="scientific">Parelaphostrongylus tenuis</name>
    <name type="common">Meningeal worm</name>
    <dbReference type="NCBI Taxonomy" id="148309"/>
    <lineage>
        <taxon>Eukaryota</taxon>
        <taxon>Metazoa</taxon>
        <taxon>Ecdysozoa</taxon>
        <taxon>Nematoda</taxon>
        <taxon>Chromadorea</taxon>
        <taxon>Rhabditida</taxon>
        <taxon>Rhabditina</taxon>
        <taxon>Rhabditomorpha</taxon>
        <taxon>Strongyloidea</taxon>
        <taxon>Metastrongylidae</taxon>
        <taxon>Parelaphostrongylus</taxon>
    </lineage>
</organism>
<dbReference type="Pfam" id="PF04155">
    <property type="entry name" value="Ground-like"/>
    <property type="match status" value="1"/>
</dbReference>
<feature type="domain" description="Ground-like" evidence="2">
    <location>
        <begin position="180"/>
        <end position="252"/>
    </location>
</feature>
<sequence>MQLGFFHRLVPYHQVCLQTGKVTHPHVCHFQRFVPSGSPYATAGSIAPPSNPTIGGPPLAEENAEYRRPKPSYQGESTPAETTSGSNYAAPLNKFRLPQENCEPSKMRYVVLRLKKVPGSGMEEVMEEAEEIDHPPSVEATASPLETNEIIEEFNRRETTLEGTDEDSQSRARGAPTLSDAKCNSKPLRDLIRDSIVRNDAMASKRAIHEASITRFPDSSIDIICSGTGFTYLVSTTEHCEAQKGNVICFVYKRPLPR</sequence>
<evidence type="ECO:0000256" key="1">
    <source>
        <dbReference type="SAM" id="MobiDB-lite"/>
    </source>
</evidence>
<comment type="caution">
    <text evidence="3">The sequence shown here is derived from an EMBL/GenBank/DDBJ whole genome shotgun (WGS) entry which is preliminary data.</text>
</comment>
<dbReference type="Proteomes" id="UP001196413">
    <property type="component" value="Unassembled WGS sequence"/>
</dbReference>
<feature type="region of interest" description="Disordered" evidence="1">
    <location>
        <begin position="157"/>
        <end position="180"/>
    </location>
</feature>
<evidence type="ECO:0000313" key="3">
    <source>
        <dbReference type="EMBL" id="KAJ1347344.1"/>
    </source>
</evidence>
<proteinExistence type="predicted"/>